<evidence type="ECO:0000313" key="3">
    <source>
        <dbReference type="Proteomes" id="UP000535415"/>
    </source>
</evidence>
<comment type="caution">
    <text evidence="2">The sequence shown here is derived from an EMBL/GenBank/DDBJ whole genome shotgun (WGS) entry which is preliminary data.</text>
</comment>
<dbReference type="AlphaFoldDB" id="A0A7W9BI73"/>
<keyword evidence="1" id="KW-1133">Transmembrane helix</keyword>
<dbReference type="RefSeq" id="WP_183525118.1">
    <property type="nucleotide sequence ID" value="NZ_JACIJM010000001.1"/>
</dbReference>
<keyword evidence="1" id="KW-0472">Membrane</keyword>
<evidence type="ECO:0000313" key="2">
    <source>
        <dbReference type="EMBL" id="MBB5720936.1"/>
    </source>
</evidence>
<evidence type="ECO:0008006" key="4">
    <source>
        <dbReference type="Google" id="ProtNLM"/>
    </source>
</evidence>
<gene>
    <name evidence="2" type="ORF">FHS72_000540</name>
</gene>
<keyword evidence="3" id="KW-1185">Reference proteome</keyword>
<feature type="transmembrane region" description="Helical" evidence="1">
    <location>
        <begin position="55"/>
        <end position="79"/>
    </location>
</feature>
<evidence type="ECO:0000256" key="1">
    <source>
        <dbReference type="SAM" id="Phobius"/>
    </source>
</evidence>
<accession>A0A7W9BI73</accession>
<sequence length="104" mass="11554">MYKMNKVVRVNFSGGLLGLVLGSSRGKIESVVQVHNRDGWNVAEVIPYNPNLALILLRFVILVLTLGLWTISTGFLFILEKPTDLVKNPQNIPNVGGRIEPTLR</sequence>
<keyword evidence="1" id="KW-0812">Transmembrane</keyword>
<organism evidence="2 3">
    <name type="scientific">Yoonia ponticola</name>
    <dbReference type="NCBI Taxonomy" id="1524255"/>
    <lineage>
        <taxon>Bacteria</taxon>
        <taxon>Pseudomonadati</taxon>
        <taxon>Pseudomonadota</taxon>
        <taxon>Alphaproteobacteria</taxon>
        <taxon>Rhodobacterales</taxon>
        <taxon>Paracoccaceae</taxon>
        <taxon>Yoonia</taxon>
    </lineage>
</organism>
<name>A0A7W9BI73_9RHOB</name>
<reference evidence="2 3" key="1">
    <citation type="submission" date="2020-08" db="EMBL/GenBank/DDBJ databases">
        <title>Genomic Encyclopedia of Type Strains, Phase IV (KMG-IV): sequencing the most valuable type-strain genomes for metagenomic binning, comparative biology and taxonomic classification.</title>
        <authorList>
            <person name="Goeker M."/>
        </authorList>
    </citation>
    <scope>NUCLEOTIDE SEQUENCE [LARGE SCALE GENOMIC DNA]</scope>
    <source>
        <strain evidence="2 3">DSM 101064</strain>
    </source>
</reference>
<protein>
    <recommendedName>
        <fullName evidence="4">DUF4177 domain-containing protein</fullName>
    </recommendedName>
</protein>
<dbReference type="Proteomes" id="UP000535415">
    <property type="component" value="Unassembled WGS sequence"/>
</dbReference>
<dbReference type="EMBL" id="JACIJM010000001">
    <property type="protein sequence ID" value="MBB5720936.1"/>
    <property type="molecule type" value="Genomic_DNA"/>
</dbReference>
<proteinExistence type="predicted"/>